<reference evidence="2" key="1">
    <citation type="submission" date="2022-03" db="EMBL/GenBank/DDBJ databases">
        <authorList>
            <person name="Alioto T."/>
            <person name="Alioto T."/>
            <person name="Gomez Garrido J."/>
        </authorList>
    </citation>
    <scope>NUCLEOTIDE SEQUENCE</scope>
</reference>
<protein>
    <submittedName>
        <fullName evidence="2">Tubulointerstitial nephritis antigen</fullName>
    </submittedName>
</protein>
<feature type="domain" description="Peptidase C1A papain C-terminal" evidence="1">
    <location>
        <begin position="20"/>
        <end position="60"/>
    </location>
</feature>
<organism evidence="2 3">
    <name type="scientific">Pelobates cultripes</name>
    <name type="common">Western spadefoot toad</name>
    <dbReference type="NCBI Taxonomy" id="61616"/>
    <lineage>
        <taxon>Eukaryota</taxon>
        <taxon>Metazoa</taxon>
        <taxon>Chordata</taxon>
        <taxon>Craniata</taxon>
        <taxon>Vertebrata</taxon>
        <taxon>Euteleostomi</taxon>
        <taxon>Amphibia</taxon>
        <taxon>Batrachia</taxon>
        <taxon>Anura</taxon>
        <taxon>Pelobatoidea</taxon>
        <taxon>Pelobatidae</taxon>
        <taxon>Pelobates</taxon>
    </lineage>
</organism>
<dbReference type="PROSITE" id="PS00640">
    <property type="entry name" value="THIOL_PROTEASE_ASN"/>
    <property type="match status" value="1"/>
</dbReference>
<dbReference type="AlphaFoldDB" id="A0AAD1RD25"/>
<sequence>MAAGGRSRRYGDRWGVTTESEKQQKFWIVANSWGRKWGENGYFRILRGENHCGIEDLIIAAWCSVTPSDENKIL</sequence>
<dbReference type="Pfam" id="PF00112">
    <property type="entry name" value="Peptidase_C1"/>
    <property type="match status" value="1"/>
</dbReference>
<proteinExistence type="predicted"/>
<dbReference type="InterPro" id="IPR000668">
    <property type="entry name" value="Peptidase_C1A_C"/>
</dbReference>
<evidence type="ECO:0000259" key="1">
    <source>
        <dbReference type="Pfam" id="PF00112"/>
    </source>
</evidence>
<gene>
    <name evidence="2" type="ORF">PECUL_23A038797</name>
</gene>
<evidence type="ECO:0000313" key="2">
    <source>
        <dbReference type="EMBL" id="CAH2248755.1"/>
    </source>
</evidence>
<dbReference type="InterPro" id="IPR025661">
    <property type="entry name" value="Pept_asp_AS"/>
</dbReference>
<dbReference type="EMBL" id="OW240913">
    <property type="protein sequence ID" value="CAH2248755.1"/>
    <property type="molecule type" value="Genomic_DNA"/>
</dbReference>
<dbReference type="GO" id="GO:0006508">
    <property type="term" value="P:proteolysis"/>
    <property type="evidence" value="ECO:0007669"/>
    <property type="project" value="InterPro"/>
</dbReference>
<dbReference type="GO" id="GO:0008234">
    <property type="term" value="F:cysteine-type peptidase activity"/>
    <property type="evidence" value="ECO:0007669"/>
    <property type="project" value="InterPro"/>
</dbReference>
<accession>A0AAD1RD25</accession>
<name>A0AAD1RD25_PELCU</name>
<dbReference type="Proteomes" id="UP001295444">
    <property type="component" value="Chromosome 02"/>
</dbReference>
<dbReference type="SUPFAM" id="SSF54001">
    <property type="entry name" value="Cysteine proteinases"/>
    <property type="match status" value="1"/>
</dbReference>
<dbReference type="Gene3D" id="3.90.70.10">
    <property type="entry name" value="Cysteine proteinases"/>
    <property type="match status" value="1"/>
</dbReference>
<evidence type="ECO:0000313" key="3">
    <source>
        <dbReference type="Proteomes" id="UP001295444"/>
    </source>
</evidence>
<keyword evidence="3" id="KW-1185">Reference proteome</keyword>
<dbReference type="InterPro" id="IPR038765">
    <property type="entry name" value="Papain-like_cys_pep_sf"/>
</dbReference>